<sequence length="237" mass="26191">MDRREFVEACALSGGSLAAALASSAWAADARPRSYGRVQLLDEFGKPLKASSLKPQTNYIFHYPFEATPVFLLDLGKAALPTPLQTRDKQRYEWPGGVGPRRSLVAFSAICAHKLVYPTKDLSFISFRRGAVINPQTPSKGNDLIHCCADHSQYDPARGAQVLNGPAEQPLCAVLMEHDLKSDTLTATGTLGGELFDDFFKKYEMKLSLEVPNARQAVARQTSVRELDRYCRNPVRC</sequence>
<evidence type="ECO:0000313" key="1">
    <source>
        <dbReference type="EMBL" id="MDR7096079.1"/>
    </source>
</evidence>
<dbReference type="Gene3D" id="2.102.10.10">
    <property type="entry name" value="Rieske [2Fe-2S] iron-sulphur domain"/>
    <property type="match status" value="1"/>
</dbReference>
<gene>
    <name evidence="1" type="ORF">J2X09_003834</name>
</gene>
<proteinExistence type="predicted"/>
<organism evidence="1 2">
    <name type="scientific">Hydrogenophaga laconesensis</name>
    <dbReference type="NCBI Taxonomy" id="1805971"/>
    <lineage>
        <taxon>Bacteria</taxon>
        <taxon>Pseudomonadati</taxon>
        <taxon>Pseudomonadota</taxon>
        <taxon>Betaproteobacteria</taxon>
        <taxon>Burkholderiales</taxon>
        <taxon>Comamonadaceae</taxon>
        <taxon>Hydrogenophaga</taxon>
    </lineage>
</organism>
<dbReference type="InterPro" id="IPR006311">
    <property type="entry name" value="TAT_signal"/>
</dbReference>
<dbReference type="PROSITE" id="PS51318">
    <property type="entry name" value="TAT"/>
    <property type="match status" value="1"/>
</dbReference>
<accession>A0ABU1VF35</accession>
<evidence type="ECO:0000313" key="2">
    <source>
        <dbReference type="Proteomes" id="UP001265550"/>
    </source>
</evidence>
<protein>
    <submittedName>
        <fullName evidence="1">Rieske Fe-S protein</fullName>
    </submittedName>
</protein>
<keyword evidence="2" id="KW-1185">Reference proteome</keyword>
<dbReference type="SUPFAM" id="SSF50022">
    <property type="entry name" value="ISP domain"/>
    <property type="match status" value="1"/>
</dbReference>
<dbReference type="Proteomes" id="UP001265550">
    <property type="component" value="Unassembled WGS sequence"/>
</dbReference>
<comment type="caution">
    <text evidence="1">The sequence shown here is derived from an EMBL/GenBank/DDBJ whole genome shotgun (WGS) entry which is preliminary data.</text>
</comment>
<dbReference type="InterPro" id="IPR036922">
    <property type="entry name" value="Rieske_2Fe-2S_sf"/>
</dbReference>
<dbReference type="EMBL" id="JAVDWE010000012">
    <property type="protein sequence ID" value="MDR7096079.1"/>
    <property type="molecule type" value="Genomic_DNA"/>
</dbReference>
<name>A0ABU1VF35_9BURK</name>
<reference evidence="1 2" key="1">
    <citation type="submission" date="2023-07" db="EMBL/GenBank/DDBJ databases">
        <title>Sorghum-associated microbial communities from plants grown in Nebraska, USA.</title>
        <authorList>
            <person name="Schachtman D."/>
        </authorList>
    </citation>
    <scope>NUCLEOTIDE SEQUENCE [LARGE SCALE GENOMIC DNA]</scope>
    <source>
        <strain evidence="1 2">BE240</strain>
    </source>
</reference>
<dbReference type="RefSeq" id="WP_204734864.1">
    <property type="nucleotide sequence ID" value="NZ_JAVDWE010000012.1"/>
</dbReference>